<keyword evidence="1" id="KW-0812">Transmembrane</keyword>
<name>A0AAD6J5J8_DREDA</name>
<keyword evidence="3" id="KW-1185">Reference proteome</keyword>
<gene>
    <name evidence="2" type="ORF">Dda_1112</name>
</gene>
<accession>A0AAD6J5J8</accession>
<evidence type="ECO:0000313" key="2">
    <source>
        <dbReference type="EMBL" id="KAJ6264958.1"/>
    </source>
</evidence>
<keyword evidence="1" id="KW-1133">Transmembrane helix</keyword>
<feature type="transmembrane region" description="Helical" evidence="1">
    <location>
        <begin position="12"/>
        <end position="34"/>
    </location>
</feature>
<comment type="caution">
    <text evidence="2">The sequence shown here is derived from an EMBL/GenBank/DDBJ whole genome shotgun (WGS) entry which is preliminary data.</text>
</comment>
<evidence type="ECO:0000256" key="1">
    <source>
        <dbReference type="SAM" id="Phobius"/>
    </source>
</evidence>
<reference evidence="2" key="1">
    <citation type="submission" date="2023-01" db="EMBL/GenBank/DDBJ databases">
        <title>The chitinases involved in constricting ring structure development in the nematode-trapping fungus Drechslerella dactyloides.</title>
        <authorList>
            <person name="Wang R."/>
            <person name="Zhang L."/>
            <person name="Tang P."/>
            <person name="Li S."/>
            <person name="Liang L."/>
        </authorList>
    </citation>
    <scope>NUCLEOTIDE SEQUENCE</scope>
    <source>
        <strain evidence="2">YMF1.00031</strain>
    </source>
</reference>
<dbReference type="AlphaFoldDB" id="A0AAD6J5J8"/>
<proteinExistence type="predicted"/>
<dbReference type="EMBL" id="JAQGDS010000001">
    <property type="protein sequence ID" value="KAJ6264958.1"/>
    <property type="molecule type" value="Genomic_DNA"/>
</dbReference>
<evidence type="ECO:0000313" key="3">
    <source>
        <dbReference type="Proteomes" id="UP001221413"/>
    </source>
</evidence>
<dbReference type="Proteomes" id="UP001221413">
    <property type="component" value="Unassembled WGS sequence"/>
</dbReference>
<keyword evidence="1" id="KW-0472">Membrane</keyword>
<organism evidence="2 3">
    <name type="scientific">Drechslerella dactyloides</name>
    <name type="common">Nematode-trapping fungus</name>
    <name type="synonym">Arthrobotrys dactyloides</name>
    <dbReference type="NCBI Taxonomy" id="74499"/>
    <lineage>
        <taxon>Eukaryota</taxon>
        <taxon>Fungi</taxon>
        <taxon>Dikarya</taxon>
        <taxon>Ascomycota</taxon>
        <taxon>Pezizomycotina</taxon>
        <taxon>Orbiliomycetes</taxon>
        <taxon>Orbiliales</taxon>
        <taxon>Orbiliaceae</taxon>
        <taxon>Drechslerella</taxon>
    </lineage>
</organism>
<sequence>MFYSFSQRFTQQYIIVLIGAALIGSTLIVLSRLYSQALQPQPSRVVSQTIQLPNDSFTNPYDIRRHGDQSLDYLQDQYVTDQGTSQLRQEQHRLHKRAKIDATWRQIRMFVEDPNGLGQDFLLRSINAIFSFVSSFEDIVGQVLLIEQVHDELIELRDAENTQPSLSARLIAYTLNEFATALNDVPPTLIEYTHGLVQTISGVTGSWQELRTMVRYLFGINDVTVNEIDDDSIIELIKIFQDLGQDIRGWIKGVIETAQYTETIITQLDPQGQTARALPGIRDTIGPIALNFAGLADTADEAVKNLERFLRELVTVYLVNDEPTVPSPPAGGMDEISPGFMDGGGIFGIIERNPDDSRSGFFEELSQSGFENESNI</sequence>
<protein>
    <submittedName>
        <fullName evidence="2">Uncharacterized protein</fullName>
    </submittedName>
</protein>